<dbReference type="OrthoDB" id="4227269at2759"/>
<evidence type="ECO:0000313" key="2">
    <source>
        <dbReference type="EMBL" id="KAJ5092878.1"/>
    </source>
</evidence>
<feature type="region of interest" description="Disordered" evidence="1">
    <location>
        <begin position="172"/>
        <end position="231"/>
    </location>
</feature>
<feature type="compositionally biased region" description="Low complexity" evidence="1">
    <location>
        <begin position="204"/>
        <end position="219"/>
    </location>
</feature>
<sequence>MASYAPITTGLVKTNSPHELLPGEVYLVRFKNSCREYKTDLWLGVILTEEDGPGKNLHGRAKGAKPAEGVWTTPLSERVYPVFMPGRNSYRWTPVGDMFNLEAKVPGLFRQGSDRDDAALFRRIQQIALKKPDYLFWKRMSEKELHVKGKRSRVLELEVPEGYEDILDGIERPLDEDDSMNGPSELDAGPMSPPPHKVQASTPSLSESRAAASTARASTQHLSFPGESSSFPTYMRGPIQQGPNPWSTDSEEVTIKTEPGSRPSIIQASMLESSFKKLTISQAIDDILLGTPEAAEILGAFDDILRVQNQPEAAKLKSYLETKEFEPLLIQILNPAAPNMTNAASESPTKKGTSEPFIGDCLRMGRVYQLKGVKDSEALQQEIISLGHLYTYASHFHKTSLIRLITQKLQVAWNSYPGVFQLRPLLDVAMIACRDASFAASEKKDHLQDWIVRFVADTMDLFLYDCGKEYLQVLREAPALHEAVIEMRKKHVANFPERYTDIRILLRSRGIKEI</sequence>
<reference evidence="2" key="1">
    <citation type="submission" date="2022-11" db="EMBL/GenBank/DDBJ databases">
        <authorList>
            <person name="Petersen C."/>
        </authorList>
    </citation>
    <scope>NUCLEOTIDE SEQUENCE</scope>
    <source>
        <strain evidence="2">IBT 30069</strain>
    </source>
</reference>
<dbReference type="EMBL" id="JAPQKH010000006">
    <property type="protein sequence ID" value="KAJ5092878.1"/>
    <property type="molecule type" value="Genomic_DNA"/>
</dbReference>
<feature type="compositionally biased region" description="Polar residues" evidence="1">
    <location>
        <begin position="220"/>
        <end position="231"/>
    </location>
</feature>
<dbReference type="AlphaFoldDB" id="A0A9W9K4J6"/>
<comment type="caution">
    <text evidence="2">The sequence shown here is derived from an EMBL/GenBank/DDBJ whole genome shotgun (WGS) entry which is preliminary data.</text>
</comment>
<protein>
    <submittedName>
        <fullName evidence="2">Uncharacterized protein</fullName>
    </submittedName>
</protein>
<organism evidence="2 3">
    <name type="scientific">Penicillium angulare</name>
    <dbReference type="NCBI Taxonomy" id="116970"/>
    <lineage>
        <taxon>Eukaryota</taxon>
        <taxon>Fungi</taxon>
        <taxon>Dikarya</taxon>
        <taxon>Ascomycota</taxon>
        <taxon>Pezizomycotina</taxon>
        <taxon>Eurotiomycetes</taxon>
        <taxon>Eurotiomycetidae</taxon>
        <taxon>Eurotiales</taxon>
        <taxon>Aspergillaceae</taxon>
        <taxon>Penicillium</taxon>
    </lineage>
</organism>
<accession>A0A9W9K4J6</accession>
<dbReference type="Proteomes" id="UP001149165">
    <property type="component" value="Unassembled WGS sequence"/>
</dbReference>
<evidence type="ECO:0000256" key="1">
    <source>
        <dbReference type="SAM" id="MobiDB-lite"/>
    </source>
</evidence>
<reference evidence="2" key="2">
    <citation type="journal article" date="2023" name="IMA Fungus">
        <title>Comparative genomic study of the Penicillium genus elucidates a diverse pangenome and 15 lateral gene transfer events.</title>
        <authorList>
            <person name="Petersen C."/>
            <person name="Sorensen T."/>
            <person name="Nielsen M.R."/>
            <person name="Sondergaard T.E."/>
            <person name="Sorensen J.L."/>
            <person name="Fitzpatrick D.A."/>
            <person name="Frisvad J.C."/>
            <person name="Nielsen K.L."/>
        </authorList>
    </citation>
    <scope>NUCLEOTIDE SEQUENCE</scope>
    <source>
        <strain evidence="2">IBT 30069</strain>
    </source>
</reference>
<gene>
    <name evidence="2" type="ORF">N7456_008739</name>
</gene>
<name>A0A9W9K4J6_9EURO</name>
<proteinExistence type="predicted"/>
<keyword evidence="3" id="KW-1185">Reference proteome</keyword>
<evidence type="ECO:0000313" key="3">
    <source>
        <dbReference type="Proteomes" id="UP001149165"/>
    </source>
</evidence>